<dbReference type="Proteomes" id="UP000188604">
    <property type="component" value="Chromosome"/>
</dbReference>
<organism evidence="1 2">
    <name type="scientific">Neoasaia chiangmaiensis</name>
    <dbReference type="NCBI Taxonomy" id="320497"/>
    <lineage>
        <taxon>Bacteria</taxon>
        <taxon>Pseudomonadati</taxon>
        <taxon>Pseudomonadota</taxon>
        <taxon>Alphaproteobacteria</taxon>
        <taxon>Acetobacterales</taxon>
        <taxon>Acetobacteraceae</taxon>
        <taxon>Neoasaia</taxon>
    </lineage>
</organism>
<dbReference type="STRING" id="320497.A0U93_15175"/>
<keyword evidence="2" id="KW-1185">Reference proteome</keyword>
<evidence type="ECO:0000313" key="1">
    <source>
        <dbReference type="EMBL" id="AQS89031.1"/>
    </source>
</evidence>
<sequence length="654" mass="71591">MELPSLRPIAEINSDLNKFLRQTRCQVAGSLGALPAGWLLQGDQRRVLTSWPSPNNPVVKFDREQPVLEHLLRVDGCITSGLAWLFRVGSDGLAREIISRVVRPGGRYIYVSSEQIAAPSFGEEISLTASGVTGLALDLPNVLASVEIDALRALHLSVSKNVRLVPVGLGARRWDGEGFAEWMDGETPCVSLLADFGVDSYCVKLDAEFVHVDVNGRSDPILLRFSDLSLGLHSLTVEVRPSDKTSPVISGLLQISMRHARPWIAGTSAHIGLVTTIEPEEPSLDRLWEGDVKLQVFGPADHHVRVSVDLLDAAGAKLGSEFIADLPLPVTAERWERALSIFLSKETDPWAFLRATSGRLVVEGDQLGVRQISLQREVAPVRWVWHKTGHGTTLRLVDDHESNDLPELSFYPFSHPARLEPISLELATEGFLPENEGGLCVVSYGEIQQALIVSMPTVVGGFRGLLVQPSLANLLPYSMSMMPRIASLIEIWSTAKLVGPLAGNRRDRAVTALRGVLCEFVCGRDWIDAENEYASSPKGVSNLKRFAGATGAPAAFNFVLARDVARFQMIPPTERTKDLIDLAQRYKIASREACSDALQVASWLEQGDRWSEAIAERITSSKDAASLTRAARFITTATSLPFEGQPTVPQVTRR</sequence>
<reference evidence="1 2" key="1">
    <citation type="submission" date="2016-03" db="EMBL/GenBank/DDBJ databases">
        <title>Acetic acid bacteria sequencing.</title>
        <authorList>
            <person name="Brandt J."/>
            <person name="Jakob F."/>
            <person name="Vogel R.F."/>
        </authorList>
    </citation>
    <scope>NUCLEOTIDE SEQUENCE [LARGE SCALE GENOMIC DNA]</scope>
    <source>
        <strain evidence="1 2">NBRC 101099</strain>
    </source>
</reference>
<gene>
    <name evidence="1" type="ORF">A0U93_15175</name>
</gene>
<evidence type="ECO:0000313" key="2">
    <source>
        <dbReference type="Proteomes" id="UP000188604"/>
    </source>
</evidence>
<dbReference type="KEGG" id="nch:A0U93_15175"/>
<dbReference type="AlphaFoldDB" id="A0A1U9KT86"/>
<name>A0A1U9KT86_9PROT</name>
<accession>A0A1U9KT86</accession>
<proteinExistence type="predicted"/>
<dbReference type="EMBL" id="CP014691">
    <property type="protein sequence ID" value="AQS89031.1"/>
    <property type="molecule type" value="Genomic_DNA"/>
</dbReference>
<protein>
    <submittedName>
        <fullName evidence="1">Uncharacterized protein</fullName>
    </submittedName>
</protein>